<evidence type="ECO:0008006" key="3">
    <source>
        <dbReference type="Google" id="ProtNLM"/>
    </source>
</evidence>
<proteinExistence type="predicted"/>
<dbReference type="AlphaFoldDB" id="B1BVH9"/>
<evidence type="ECO:0000313" key="2">
    <source>
        <dbReference type="Proteomes" id="UP000005337"/>
    </source>
</evidence>
<dbReference type="EMBL" id="ABDW01000025">
    <property type="protein sequence ID" value="EDT14297.1"/>
    <property type="molecule type" value="Genomic_DNA"/>
</dbReference>
<dbReference type="Proteomes" id="UP000005337">
    <property type="component" value="Unassembled WGS sequence"/>
</dbReference>
<organism evidence="1 2">
    <name type="scientific">Clostridium perfringens E str. JGS1987</name>
    <dbReference type="NCBI Taxonomy" id="451755"/>
    <lineage>
        <taxon>Bacteria</taxon>
        <taxon>Bacillati</taxon>
        <taxon>Bacillota</taxon>
        <taxon>Clostridia</taxon>
        <taxon>Eubacteriales</taxon>
        <taxon>Clostridiaceae</taxon>
        <taxon>Clostridium</taxon>
    </lineage>
</organism>
<reference evidence="1 2" key="1">
    <citation type="submission" date="2007-07" db="EMBL/GenBank/DDBJ databases">
        <title>Annotation of Clostridium perfringens E str. JGS1987.</title>
        <authorList>
            <person name="Paulsen I."/>
            <person name="Sebastian Y."/>
        </authorList>
    </citation>
    <scope>NUCLEOTIDE SEQUENCE [LARGE SCALE GENOMIC DNA]</scope>
    <source>
        <strain evidence="2">E str. JGS1987</strain>
    </source>
</reference>
<protein>
    <recommendedName>
        <fullName evidence="3">Plasmid replication protein</fullName>
    </recommendedName>
</protein>
<sequence>MSKKRKYHLTKEEYELYRLSNYEWHILNTKISFYPKRKKTSKVLFFLKKYIILNNGKYQKSTQSMHKVFKNSCKISHSKFKDILNNLEDLGLIGVIRDGLKTKIYFIPDNPENNQNDKPKLKKNLKFKDSNLEESEDDIWSEFWNIVEKINKNYKGIKPEDIKFATKKQLYSIAKTLLTTENFIGNTVDYNNIQYLIFRKIKYSNQRINLVGAVQYIRKVINDQVQRYRNGELKIPFLTPVRQSIANFTQRDTDYNSIENELLGWT</sequence>
<dbReference type="RefSeq" id="WP_003464746.1">
    <property type="nucleotide sequence ID" value="NZ_ABDW01000025.1"/>
</dbReference>
<evidence type="ECO:0000313" key="1">
    <source>
        <dbReference type="EMBL" id="EDT14297.1"/>
    </source>
</evidence>
<gene>
    <name evidence="1" type="ORF">AC3_A0081</name>
</gene>
<accession>B1BVH9</accession>
<name>B1BVH9_CLOPF</name>
<comment type="caution">
    <text evidence="1">The sequence shown here is derived from an EMBL/GenBank/DDBJ whole genome shotgun (WGS) entry which is preliminary data.</text>
</comment>